<dbReference type="SUPFAM" id="SSF158682">
    <property type="entry name" value="TerB-like"/>
    <property type="match status" value="1"/>
</dbReference>
<keyword evidence="1" id="KW-1133">Transmembrane helix</keyword>
<protein>
    <submittedName>
        <fullName evidence="3">Macro domain-containing protein</fullName>
    </submittedName>
</protein>
<evidence type="ECO:0000313" key="3">
    <source>
        <dbReference type="EMBL" id="MCT7967765.1"/>
    </source>
</evidence>
<feature type="domain" description="Macro" evidence="2">
    <location>
        <begin position="420"/>
        <end position="611"/>
    </location>
</feature>
<dbReference type="PROSITE" id="PS51154">
    <property type="entry name" value="MACRO"/>
    <property type="match status" value="1"/>
</dbReference>
<proteinExistence type="predicted"/>
<keyword evidence="1" id="KW-0812">Transmembrane</keyword>
<keyword evidence="4" id="KW-1185">Reference proteome</keyword>
<evidence type="ECO:0000259" key="2">
    <source>
        <dbReference type="PROSITE" id="PS51154"/>
    </source>
</evidence>
<dbReference type="SUPFAM" id="SSF52949">
    <property type="entry name" value="Macro domain-like"/>
    <property type="match status" value="1"/>
</dbReference>
<dbReference type="InterPro" id="IPR002589">
    <property type="entry name" value="Macro_dom"/>
</dbReference>
<evidence type="ECO:0000256" key="1">
    <source>
        <dbReference type="SAM" id="Phobius"/>
    </source>
</evidence>
<comment type="caution">
    <text evidence="3">The sequence shown here is derived from an EMBL/GenBank/DDBJ whole genome shotgun (WGS) entry which is preliminary data.</text>
</comment>
<dbReference type="CDD" id="cd07177">
    <property type="entry name" value="terB_like"/>
    <property type="match status" value="1"/>
</dbReference>
<feature type="transmembrane region" description="Helical" evidence="1">
    <location>
        <begin position="85"/>
        <end position="110"/>
    </location>
</feature>
<gene>
    <name evidence="3" type="ORF">NG799_15590</name>
</gene>
<dbReference type="RefSeq" id="WP_368007327.1">
    <property type="nucleotide sequence ID" value="NZ_JAMXFF010000023.1"/>
</dbReference>
<feature type="transmembrane region" description="Helical" evidence="1">
    <location>
        <begin position="58"/>
        <end position="79"/>
    </location>
</feature>
<dbReference type="Proteomes" id="UP001525890">
    <property type="component" value="Unassembled WGS sequence"/>
</dbReference>
<dbReference type="InterPro" id="IPR043472">
    <property type="entry name" value="Macro_dom-like"/>
</dbReference>
<dbReference type="Pfam" id="PF01661">
    <property type="entry name" value="Macro"/>
    <property type="match status" value="1"/>
</dbReference>
<dbReference type="Pfam" id="PF05099">
    <property type="entry name" value="TerB"/>
    <property type="match status" value="1"/>
</dbReference>
<dbReference type="Gene3D" id="3.40.220.10">
    <property type="entry name" value="Leucine Aminopeptidase, subunit E, domain 1"/>
    <property type="match status" value="1"/>
</dbReference>
<sequence>MTLQFIPAIMQLVVLVIVPVAGKFITFAMTKITKIPLYIQLLWKIYKDENIEGEARKYLTTALLIIGNILAFLVSSYIPLTGVPIIGAFTTPIAGAIALVVSLVTLDIVLELHRDYLTQQYQEEFTTIYADRNELVQNLGPSWEKMVKETQKILDQVKSTLDPQKDYDSTIVALINALLAYLKTPSGNESLSPGEIQLRIVKEGLPPVAKIGGSFAEGAAAGVVAGAGVHGAAASVFVQAGFLTSIKAAIGLGGGIAVSASAYSLLTLAAPLTIAAITGVGVSQGALFLRNQNEKRNLSKFLGDVLIAALPMAWVDGELSAQEKDTLETLCLNGAINDKDTKRVREALNKTPNFDEILCQGLLKEEKPEKAEIKHRLLLTTAWEFAKSDGRITPEEVELHNRIAKLTKVSPEEVEEIRRLVFLKSGINFADRLSLIWGNIEEQSVEAIVCSSNPTLLPHKKFGLFMSSSNRSKVDGAIHQSAGAEMEKECRALQSCEIGEAKLTPGYKLPAPWVIHTVTPIWREGQGQEEELLANCYRNCLNLARKQHLKSIAFPALGTGTGQFPLEIAAQIAISEIKQFLSIYFQVEQVVLVCQDDQTYKVYGQMLEDMVHSLSGQYLPSTNLCQGQSVTDVVG</sequence>
<dbReference type="EMBL" id="JAMXFF010000023">
    <property type="protein sequence ID" value="MCT7967765.1"/>
    <property type="molecule type" value="Genomic_DNA"/>
</dbReference>
<name>A0ABT2MSN6_9CYAN</name>
<evidence type="ECO:0000313" key="4">
    <source>
        <dbReference type="Proteomes" id="UP001525890"/>
    </source>
</evidence>
<feature type="transmembrane region" description="Helical" evidence="1">
    <location>
        <begin position="6"/>
        <end position="25"/>
    </location>
</feature>
<dbReference type="PANTHER" id="PTHR11106">
    <property type="entry name" value="GANGLIOSIDE INDUCED DIFFERENTIATION ASSOCIATED PROTEIN 2-RELATED"/>
    <property type="match status" value="1"/>
</dbReference>
<feature type="transmembrane region" description="Helical" evidence="1">
    <location>
        <begin position="272"/>
        <end position="289"/>
    </location>
</feature>
<dbReference type="InterPro" id="IPR007791">
    <property type="entry name" value="DjlA_N"/>
</dbReference>
<dbReference type="InterPro" id="IPR029024">
    <property type="entry name" value="TerB-like"/>
</dbReference>
<keyword evidence="1" id="KW-0472">Membrane</keyword>
<dbReference type="PANTHER" id="PTHR11106:SF27">
    <property type="entry name" value="MACRO DOMAIN-CONTAINING PROTEIN"/>
    <property type="match status" value="1"/>
</dbReference>
<dbReference type="SMART" id="SM00506">
    <property type="entry name" value="A1pp"/>
    <property type="match status" value="1"/>
</dbReference>
<dbReference type="Gene3D" id="1.10.3680.10">
    <property type="entry name" value="TerB-like"/>
    <property type="match status" value="1"/>
</dbReference>
<reference evidence="3 4" key="1">
    <citation type="journal article" date="2022" name="Front. Microbiol.">
        <title>High genomic differentiation and limited gene flow indicate recent cryptic speciation within the genus Laspinema (cyanobacteria).</title>
        <authorList>
            <person name="Stanojkovic A."/>
            <person name="Skoupy S."/>
            <person name="Skaloud P."/>
            <person name="Dvorak P."/>
        </authorList>
    </citation>
    <scope>NUCLEOTIDE SEQUENCE [LARGE SCALE GENOMIC DNA]</scope>
    <source>
        <strain evidence="3 4">D2a</strain>
    </source>
</reference>
<feature type="transmembrane region" description="Helical" evidence="1">
    <location>
        <begin position="248"/>
        <end position="266"/>
    </location>
</feature>
<organism evidence="3 4">
    <name type="scientific">Laspinema palackyanum D2a</name>
    <dbReference type="NCBI Taxonomy" id="2953684"/>
    <lineage>
        <taxon>Bacteria</taxon>
        <taxon>Bacillati</taxon>
        <taxon>Cyanobacteriota</taxon>
        <taxon>Cyanophyceae</taxon>
        <taxon>Oscillatoriophycideae</taxon>
        <taxon>Oscillatoriales</taxon>
        <taxon>Laspinemataceae</taxon>
        <taxon>Laspinema</taxon>
        <taxon>Laspinema palackyanum</taxon>
    </lineage>
</organism>
<accession>A0ABT2MSN6</accession>